<evidence type="ECO:0000313" key="2">
    <source>
        <dbReference type="EMBL" id="CAD8091854.1"/>
    </source>
</evidence>
<sequence length="223" mass="26136">MSLRDFNYITMSACKFWENQLKTTKKEEESTVCSIQNQPQPSILEVSAQKCEEYLFGGEEKIQSVVESIDCIEQQDEEKKKSKDDDSSSSMSDKESRGESRKSKTTSSKRKGKKRLTIQQNHLIMENMRKGSNFNEIVQQIPGSSINLIKRQFRKKLRVLNEESEDREITNTIIRIQELIEDQSIEKEVKIRELKIMISNIENHLHQTKQLILQKYLSLFQQE</sequence>
<dbReference type="EMBL" id="CAJJDM010000092">
    <property type="protein sequence ID" value="CAD8091854.1"/>
    <property type="molecule type" value="Genomic_DNA"/>
</dbReference>
<dbReference type="Proteomes" id="UP000688137">
    <property type="component" value="Unassembled WGS sequence"/>
</dbReference>
<reference evidence="2" key="1">
    <citation type="submission" date="2021-01" db="EMBL/GenBank/DDBJ databases">
        <authorList>
            <consortium name="Genoscope - CEA"/>
            <person name="William W."/>
        </authorList>
    </citation>
    <scope>NUCLEOTIDE SEQUENCE</scope>
</reference>
<accession>A0A8S1NXE5</accession>
<dbReference type="AlphaFoldDB" id="A0A8S1NXE5"/>
<gene>
    <name evidence="2" type="ORF">PPRIM_AZ9-3.1.T0890094</name>
</gene>
<dbReference type="OMA" id="LIMENMR"/>
<evidence type="ECO:0000256" key="1">
    <source>
        <dbReference type="SAM" id="MobiDB-lite"/>
    </source>
</evidence>
<feature type="compositionally biased region" description="Basic and acidic residues" evidence="1">
    <location>
        <begin position="77"/>
        <end position="102"/>
    </location>
</feature>
<name>A0A8S1NXE5_PARPR</name>
<feature type="compositionally biased region" description="Basic residues" evidence="1">
    <location>
        <begin position="103"/>
        <end position="116"/>
    </location>
</feature>
<organism evidence="2 3">
    <name type="scientific">Paramecium primaurelia</name>
    <dbReference type="NCBI Taxonomy" id="5886"/>
    <lineage>
        <taxon>Eukaryota</taxon>
        <taxon>Sar</taxon>
        <taxon>Alveolata</taxon>
        <taxon>Ciliophora</taxon>
        <taxon>Intramacronucleata</taxon>
        <taxon>Oligohymenophorea</taxon>
        <taxon>Peniculida</taxon>
        <taxon>Parameciidae</taxon>
        <taxon>Paramecium</taxon>
    </lineage>
</organism>
<feature type="region of interest" description="Disordered" evidence="1">
    <location>
        <begin position="73"/>
        <end position="119"/>
    </location>
</feature>
<comment type="caution">
    <text evidence="2">The sequence shown here is derived from an EMBL/GenBank/DDBJ whole genome shotgun (WGS) entry which is preliminary data.</text>
</comment>
<proteinExistence type="predicted"/>
<keyword evidence="3" id="KW-1185">Reference proteome</keyword>
<protein>
    <submittedName>
        <fullName evidence="2">Uncharacterized protein</fullName>
    </submittedName>
</protein>
<evidence type="ECO:0000313" key="3">
    <source>
        <dbReference type="Proteomes" id="UP000688137"/>
    </source>
</evidence>